<evidence type="ECO:0000313" key="1">
    <source>
        <dbReference type="EMBL" id="KKM22968.1"/>
    </source>
</evidence>
<organism evidence="1">
    <name type="scientific">marine sediment metagenome</name>
    <dbReference type="NCBI Taxonomy" id="412755"/>
    <lineage>
        <taxon>unclassified sequences</taxon>
        <taxon>metagenomes</taxon>
        <taxon>ecological metagenomes</taxon>
    </lineage>
</organism>
<protein>
    <recommendedName>
        <fullName evidence="2">Transposase Synechocystis PCC 6803 domain-containing protein</fullName>
    </recommendedName>
</protein>
<dbReference type="Gene3D" id="1.10.10.10">
    <property type="entry name" value="Winged helix-like DNA-binding domain superfamily/Winged helix DNA-binding domain"/>
    <property type="match status" value="1"/>
</dbReference>
<comment type="caution">
    <text evidence="1">The sequence shown here is derived from an EMBL/GenBank/DDBJ whole genome shotgun (WGS) entry which is preliminary data.</text>
</comment>
<reference evidence="1" key="1">
    <citation type="journal article" date="2015" name="Nature">
        <title>Complex archaea that bridge the gap between prokaryotes and eukaryotes.</title>
        <authorList>
            <person name="Spang A."/>
            <person name="Saw J.H."/>
            <person name="Jorgensen S.L."/>
            <person name="Zaremba-Niedzwiedzka K."/>
            <person name="Martijn J."/>
            <person name="Lind A.E."/>
            <person name="van Eijk R."/>
            <person name="Schleper C."/>
            <person name="Guy L."/>
            <person name="Ettema T.J."/>
        </authorList>
    </citation>
    <scope>NUCLEOTIDE SEQUENCE</scope>
</reference>
<gene>
    <name evidence="1" type="ORF">LCGC14_1619930</name>
</gene>
<accession>A0A0F9KLC4</accession>
<name>A0A0F9KLC4_9ZZZZ</name>
<proteinExistence type="predicted"/>
<sequence>MPKGKLKVSDLTIKQICDHYSITKSYKVTAKMFGLSDTTIRYIVNKIGPYKQP</sequence>
<evidence type="ECO:0008006" key="2">
    <source>
        <dbReference type="Google" id="ProtNLM"/>
    </source>
</evidence>
<dbReference type="EMBL" id="LAZR01013222">
    <property type="protein sequence ID" value="KKM22968.1"/>
    <property type="molecule type" value="Genomic_DNA"/>
</dbReference>
<dbReference type="AlphaFoldDB" id="A0A0F9KLC4"/>
<dbReference type="InterPro" id="IPR036388">
    <property type="entry name" value="WH-like_DNA-bd_sf"/>
</dbReference>